<comment type="caution">
    <text evidence="2">The sequence shown here is derived from an EMBL/GenBank/DDBJ whole genome shotgun (WGS) entry which is preliminary data.</text>
</comment>
<dbReference type="CDD" id="cd00865">
    <property type="entry name" value="PEBP_bact_arch"/>
    <property type="match status" value="1"/>
</dbReference>
<dbReference type="InterPro" id="IPR036610">
    <property type="entry name" value="PEBP-like_sf"/>
</dbReference>
<dbReference type="Proteomes" id="UP001144396">
    <property type="component" value="Unassembled WGS sequence"/>
</dbReference>
<name>A0A9W6CV66_9MICO</name>
<evidence type="ECO:0008006" key="4">
    <source>
        <dbReference type="Google" id="ProtNLM"/>
    </source>
</evidence>
<organism evidence="2 3">
    <name type="scientific">Agromyces rhizosphaerae</name>
    <dbReference type="NCBI Taxonomy" id="88374"/>
    <lineage>
        <taxon>Bacteria</taxon>
        <taxon>Bacillati</taxon>
        <taxon>Actinomycetota</taxon>
        <taxon>Actinomycetes</taxon>
        <taxon>Micrococcales</taxon>
        <taxon>Microbacteriaceae</taxon>
        <taxon>Agromyces</taxon>
    </lineage>
</organism>
<dbReference type="Pfam" id="PF01161">
    <property type="entry name" value="PBP"/>
    <property type="match status" value="1"/>
</dbReference>
<evidence type="ECO:0000256" key="1">
    <source>
        <dbReference type="ARBA" id="ARBA00007120"/>
    </source>
</evidence>
<dbReference type="NCBIfam" id="TIGR00481">
    <property type="entry name" value="YbhB/YbcL family Raf kinase inhibitor-like protein"/>
    <property type="match status" value="1"/>
</dbReference>
<dbReference type="SUPFAM" id="SSF49777">
    <property type="entry name" value="PEBP-like"/>
    <property type="match status" value="1"/>
</dbReference>
<evidence type="ECO:0000313" key="2">
    <source>
        <dbReference type="EMBL" id="GLI27072.1"/>
    </source>
</evidence>
<dbReference type="AlphaFoldDB" id="A0A9W6CV66"/>
<reference evidence="2" key="1">
    <citation type="submission" date="2022-12" db="EMBL/GenBank/DDBJ databases">
        <title>Reference genome sequencing for broad-spectrum identification of bacterial and archaeal isolates by mass spectrometry.</title>
        <authorList>
            <person name="Sekiguchi Y."/>
            <person name="Tourlousse D.M."/>
        </authorList>
    </citation>
    <scope>NUCLEOTIDE SEQUENCE</scope>
    <source>
        <strain evidence="2">14</strain>
    </source>
</reference>
<proteinExistence type="inferred from homology"/>
<sequence length="177" mass="18524">MLDVDPYAALQGFAPLPSFEVTSDDFADGGEIPLRNRASGCGGDELSPQLAWSGFPPETRGFIVTCLDPDAPTGAGWWHWAVNGLGMATELPAGAGAYGGEALPEGAFMVCNEDREPAYAGPNPPDGTGVHRYVFVVTALDEERLHTKADQTPSALAFQAYFHGIARGVLVGTVTAG</sequence>
<dbReference type="InterPro" id="IPR008914">
    <property type="entry name" value="PEBP"/>
</dbReference>
<dbReference type="PANTHER" id="PTHR30289:SF1">
    <property type="entry name" value="PEBP (PHOSPHATIDYLETHANOLAMINE-BINDING PROTEIN) FAMILY PROTEIN"/>
    <property type="match status" value="1"/>
</dbReference>
<dbReference type="Gene3D" id="3.90.280.10">
    <property type="entry name" value="PEBP-like"/>
    <property type="match status" value="1"/>
</dbReference>
<keyword evidence="3" id="KW-1185">Reference proteome</keyword>
<dbReference type="InterPro" id="IPR005247">
    <property type="entry name" value="YbhB_YbcL/LppC-like"/>
</dbReference>
<protein>
    <recommendedName>
        <fullName evidence="4">YbhB/YbcL family Raf kinase inhibitor-like protein</fullName>
    </recommendedName>
</protein>
<evidence type="ECO:0000313" key="3">
    <source>
        <dbReference type="Proteomes" id="UP001144396"/>
    </source>
</evidence>
<comment type="similarity">
    <text evidence="1">Belongs to the UPF0098 family.</text>
</comment>
<accession>A0A9W6CV66</accession>
<dbReference type="PANTHER" id="PTHR30289">
    <property type="entry name" value="UNCHARACTERIZED PROTEIN YBCL-RELATED"/>
    <property type="match status" value="1"/>
</dbReference>
<gene>
    <name evidence="2" type="ORF">ARHIZOSPH14_13140</name>
</gene>
<dbReference type="EMBL" id="BSDP01000001">
    <property type="protein sequence ID" value="GLI27072.1"/>
    <property type="molecule type" value="Genomic_DNA"/>
</dbReference>